<gene>
    <name evidence="2" type="ORF">GCM10022215_03320</name>
</gene>
<comment type="caution">
    <text evidence="2">The sequence shown here is derived from an EMBL/GenBank/DDBJ whole genome shotgun (WGS) entry which is preliminary data.</text>
</comment>
<keyword evidence="1" id="KW-0472">Membrane</keyword>
<proteinExistence type="predicted"/>
<evidence type="ECO:0000256" key="1">
    <source>
        <dbReference type="SAM" id="Phobius"/>
    </source>
</evidence>
<name>A0ABP7XAA3_9ACTN</name>
<keyword evidence="1" id="KW-1133">Transmembrane helix</keyword>
<dbReference type="EMBL" id="BAAAZH010000002">
    <property type="protein sequence ID" value="GAA4109172.1"/>
    <property type="molecule type" value="Genomic_DNA"/>
</dbReference>
<evidence type="ECO:0008006" key="4">
    <source>
        <dbReference type="Google" id="ProtNLM"/>
    </source>
</evidence>
<keyword evidence="1" id="KW-0812">Transmembrane</keyword>
<keyword evidence="3" id="KW-1185">Reference proteome</keyword>
<dbReference type="Proteomes" id="UP001501495">
    <property type="component" value="Unassembled WGS sequence"/>
</dbReference>
<organism evidence="2 3">
    <name type="scientific">Nocardioides fonticola</name>
    <dbReference type="NCBI Taxonomy" id="450363"/>
    <lineage>
        <taxon>Bacteria</taxon>
        <taxon>Bacillati</taxon>
        <taxon>Actinomycetota</taxon>
        <taxon>Actinomycetes</taxon>
        <taxon>Propionibacteriales</taxon>
        <taxon>Nocardioidaceae</taxon>
        <taxon>Nocardioides</taxon>
    </lineage>
</organism>
<protein>
    <recommendedName>
        <fullName evidence="4">DUF4190 domain-containing protein</fullName>
    </recommendedName>
</protein>
<feature type="transmembrane region" description="Helical" evidence="1">
    <location>
        <begin position="85"/>
        <end position="110"/>
    </location>
</feature>
<feature type="transmembrane region" description="Helical" evidence="1">
    <location>
        <begin position="130"/>
        <end position="150"/>
    </location>
</feature>
<reference evidence="3" key="1">
    <citation type="journal article" date="2019" name="Int. J. Syst. Evol. Microbiol.">
        <title>The Global Catalogue of Microorganisms (GCM) 10K type strain sequencing project: providing services to taxonomists for standard genome sequencing and annotation.</title>
        <authorList>
            <consortium name="The Broad Institute Genomics Platform"/>
            <consortium name="The Broad Institute Genome Sequencing Center for Infectious Disease"/>
            <person name="Wu L."/>
            <person name="Ma J."/>
        </authorList>
    </citation>
    <scope>NUCLEOTIDE SEQUENCE [LARGE SCALE GENOMIC DNA]</scope>
    <source>
        <strain evidence="3">JCM 16703</strain>
    </source>
</reference>
<sequence length="151" mass="15715">MGALPVSIPGVVGETAVEFFAWKGPRLTLDGRPITPHGLLRNRVTLPGTDGPIEARVRTRVFNPYPLVTAGGVDIPTGPPQRRALLALTFTPLLALVLVQGALGAVVAILGIQLNHTVARSGRPVRAQVGLMLGVLVGVIAVDLLVIATLS</sequence>
<accession>A0ABP7XAA3</accession>
<evidence type="ECO:0000313" key="3">
    <source>
        <dbReference type="Proteomes" id="UP001501495"/>
    </source>
</evidence>
<dbReference type="RefSeq" id="WP_344731460.1">
    <property type="nucleotide sequence ID" value="NZ_BAAAZH010000002.1"/>
</dbReference>
<evidence type="ECO:0000313" key="2">
    <source>
        <dbReference type="EMBL" id="GAA4109172.1"/>
    </source>
</evidence>